<dbReference type="CDD" id="cd02440">
    <property type="entry name" value="AdoMet_MTases"/>
    <property type="match status" value="1"/>
</dbReference>
<dbReference type="SUPFAM" id="SSF53335">
    <property type="entry name" value="S-adenosyl-L-methionine-dependent methyltransferases"/>
    <property type="match status" value="1"/>
</dbReference>
<accession>A0A640TIC7</accession>
<dbReference type="Gene3D" id="3.40.50.150">
    <property type="entry name" value="Vaccinia Virus protein VP39"/>
    <property type="match status" value="1"/>
</dbReference>
<evidence type="ECO:0000259" key="1">
    <source>
        <dbReference type="Pfam" id="PF08242"/>
    </source>
</evidence>
<proteinExistence type="predicted"/>
<dbReference type="InterPro" id="IPR013217">
    <property type="entry name" value="Methyltransf_12"/>
</dbReference>
<evidence type="ECO:0000313" key="3">
    <source>
        <dbReference type="Proteomes" id="UP000429552"/>
    </source>
</evidence>
<dbReference type="PANTHER" id="PTHR43861">
    <property type="entry name" value="TRANS-ACONITATE 2-METHYLTRANSFERASE-RELATED"/>
    <property type="match status" value="1"/>
</dbReference>
<dbReference type="GO" id="GO:0008168">
    <property type="term" value="F:methyltransferase activity"/>
    <property type="evidence" value="ECO:0007669"/>
    <property type="project" value="UniProtKB-ARBA"/>
</dbReference>
<dbReference type="EMBL" id="BLIP01000001">
    <property type="protein sequence ID" value="GFE23148.1"/>
    <property type="molecule type" value="Genomic_DNA"/>
</dbReference>
<evidence type="ECO:0000313" key="2">
    <source>
        <dbReference type="EMBL" id="GFE23148.1"/>
    </source>
</evidence>
<protein>
    <recommendedName>
        <fullName evidence="1">Methyltransferase type 12 domain-containing protein</fullName>
    </recommendedName>
</protein>
<dbReference type="GO" id="GO:0017000">
    <property type="term" value="P:antibiotic biosynthetic process"/>
    <property type="evidence" value="ECO:0007669"/>
    <property type="project" value="UniProtKB-ARBA"/>
</dbReference>
<dbReference type="Proteomes" id="UP000429552">
    <property type="component" value="Unassembled WGS sequence"/>
</dbReference>
<dbReference type="Pfam" id="PF08242">
    <property type="entry name" value="Methyltransf_12"/>
    <property type="match status" value="1"/>
</dbReference>
<name>A0A640TIC7_STRNI</name>
<dbReference type="InterPro" id="IPR029063">
    <property type="entry name" value="SAM-dependent_MTases_sf"/>
</dbReference>
<comment type="caution">
    <text evidence="2">The sequence shown here is derived from an EMBL/GenBank/DDBJ whole genome shotgun (WGS) entry which is preliminary data.</text>
</comment>
<gene>
    <name evidence="2" type="ORF">Sliba_36010</name>
</gene>
<reference evidence="2 3" key="1">
    <citation type="submission" date="2019-12" db="EMBL/GenBank/DDBJ databases">
        <title>Whole genome shotgun sequence of Streptomyces libani subsp. libani NBRC 13452.</title>
        <authorList>
            <person name="Ichikawa N."/>
            <person name="Kimura A."/>
            <person name="Kitahashi Y."/>
            <person name="Komaki H."/>
            <person name="Tamura T."/>
        </authorList>
    </citation>
    <scope>NUCLEOTIDE SEQUENCE [LARGE SCALE GENOMIC DNA]</scope>
    <source>
        <strain evidence="2 3">NBRC 13452</strain>
    </source>
</reference>
<sequence length="254" mass="27038">MAAVSTCYDDRETELSRALCVEVGLVLGEHPPSRVLDVGCGTGGSLARIRQHLPDAELVGIDPSETAVRSARRLLGPGRRIHVHAVAAEDLADPADHRFGRFDLILVHLSLALMRDPFTVVHALAGMLTPGGHCYVVDLLRPEDWDGRTVPAALGARDASEQAYLRDQLAASMSLPELRAVAAEVERQVLDVRSEVYQGGLGGHGPGTPQARRIWARAPRIGGLLASAGARPGSGAQMNTVAHLVLRRNGGGER</sequence>
<dbReference type="AlphaFoldDB" id="A0A640TIC7"/>
<organism evidence="2 3">
    <name type="scientific">Streptomyces nigrescens</name>
    <dbReference type="NCBI Taxonomy" id="1920"/>
    <lineage>
        <taxon>Bacteria</taxon>
        <taxon>Bacillati</taxon>
        <taxon>Actinomycetota</taxon>
        <taxon>Actinomycetes</taxon>
        <taxon>Kitasatosporales</taxon>
        <taxon>Streptomycetaceae</taxon>
        <taxon>Streptomyces</taxon>
    </lineage>
</organism>
<feature type="domain" description="Methyltransferase type 12" evidence="1">
    <location>
        <begin position="36"/>
        <end position="134"/>
    </location>
</feature>